<dbReference type="Pfam" id="PF05132">
    <property type="entry name" value="RNA_pol_Rpc4"/>
    <property type="match status" value="1"/>
</dbReference>
<dbReference type="PANTHER" id="PTHR13408:SF0">
    <property type="entry name" value="DNA-DIRECTED RNA POLYMERASE III SUBUNIT RPC4"/>
    <property type="match status" value="1"/>
</dbReference>
<dbReference type="PANTHER" id="PTHR13408">
    <property type="entry name" value="DNA-DIRECTED RNA POLYMERASE III"/>
    <property type="match status" value="1"/>
</dbReference>
<proteinExistence type="predicted"/>
<gene>
    <name evidence="6" type="ORF">AAFC00_000636</name>
</gene>
<evidence type="ECO:0000256" key="5">
    <source>
        <dbReference type="SAM" id="MobiDB-lite"/>
    </source>
</evidence>
<protein>
    <recommendedName>
        <fullName evidence="8">RNA polymerase III RPC4</fullName>
    </recommendedName>
</protein>
<name>A0ABR3PDI4_9PEZI</name>
<feature type="compositionally biased region" description="Low complexity" evidence="5">
    <location>
        <begin position="459"/>
        <end position="475"/>
    </location>
</feature>
<feature type="compositionally biased region" description="Low complexity" evidence="5">
    <location>
        <begin position="28"/>
        <end position="100"/>
    </location>
</feature>
<dbReference type="Proteomes" id="UP001562354">
    <property type="component" value="Unassembled WGS sequence"/>
</dbReference>
<dbReference type="InterPro" id="IPR007811">
    <property type="entry name" value="RPC4"/>
</dbReference>
<feature type="compositionally biased region" description="Basic and acidic residues" evidence="5">
    <location>
        <begin position="303"/>
        <end position="327"/>
    </location>
</feature>
<comment type="caution">
    <text evidence="6">The sequence shown here is derived from an EMBL/GenBank/DDBJ whole genome shotgun (WGS) entry which is preliminary data.</text>
</comment>
<reference evidence="6 7" key="1">
    <citation type="submission" date="2024-07" db="EMBL/GenBank/DDBJ databases">
        <title>Draft sequence of the Neodothiora populina.</title>
        <authorList>
            <person name="Drown D.D."/>
            <person name="Schuette U.S."/>
            <person name="Buechlein A.B."/>
            <person name="Rusch D.R."/>
            <person name="Winton L.W."/>
            <person name="Adams G.A."/>
        </authorList>
    </citation>
    <scope>NUCLEOTIDE SEQUENCE [LARGE SCALE GENOMIC DNA]</scope>
    <source>
        <strain evidence="6 7">CPC 39397</strain>
    </source>
</reference>
<dbReference type="RefSeq" id="XP_069200490.1">
    <property type="nucleotide sequence ID" value="XM_069346364.1"/>
</dbReference>
<feature type="region of interest" description="Disordered" evidence="5">
    <location>
        <begin position="459"/>
        <end position="484"/>
    </location>
</feature>
<feature type="compositionally biased region" description="Gly residues" evidence="5">
    <location>
        <begin position="217"/>
        <end position="241"/>
    </location>
</feature>
<evidence type="ECO:0000256" key="2">
    <source>
        <dbReference type="ARBA" id="ARBA00022478"/>
    </source>
</evidence>
<organism evidence="6 7">
    <name type="scientific">Neodothiora populina</name>
    <dbReference type="NCBI Taxonomy" id="2781224"/>
    <lineage>
        <taxon>Eukaryota</taxon>
        <taxon>Fungi</taxon>
        <taxon>Dikarya</taxon>
        <taxon>Ascomycota</taxon>
        <taxon>Pezizomycotina</taxon>
        <taxon>Dothideomycetes</taxon>
        <taxon>Dothideomycetidae</taxon>
        <taxon>Dothideales</taxon>
        <taxon>Dothioraceae</taxon>
        <taxon>Neodothiora</taxon>
    </lineage>
</organism>
<keyword evidence="3" id="KW-0804">Transcription</keyword>
<evidence type="ECO:0008006" key="8">
    <source>
        <dbReference type="Google" id="ProtNLM"/>
    </source>
</evidence>
<evidence type="ECO:0000313" key="6">
    <source>
        <dbReference type="EMBL" id="KAL1304215.1"/>
    </source>
</evidence>
<keyword evidence="4" id="KW-0539">Nucleus</keyword>
<evidence type="ECO:0000256" key="4">
    <source>
        <dbReference type="ARBA" id="ARBA00023242"/>
    </source>
</evidence>
<keyword evidence="7" id="KW-1185">Reference proteome</keyword>
<feature type="compositionally biased region" description="Basic and acidic residues" evidence="5">
    <location>
        <begin position="134"/>
        <end position="177"/>
    </location>
</feature>
<evidence type="ECO:0000256" key="3">
    <source>
        <dbReference type="ARBA" id="ARBA00023163"/>
    </source>
</evidence>
<feature type="region of interest" description="Disordered" evidence="5">
    <location>
        <begin position="1"/>
        <end position="429"/>
    </location>
</feature>
<evidence type="ECO:0000313" key="7">
    <source>
        <dbReference type="Proteomes" id="UP001562354"/>
    </source>
</evidence>
<feature type="compositionally biased region" description="Acidic residues" evidence="5">
    <location>
        <begin position="280"/>
        <end position="291"/>
    </location>
</feature>
<feature type="region of interest" description="Disordered" evidence="5">
    <location>
        <begin position="524"/>
        <end position="561"/>
    </location>
</feature>
<keyword evidence="2" id="KW-0240">DNA-directed RNA polymerase</keyword>
<comment type="subcellular location">
    <subcellularLocation>
        <location evidence="1">Nucleus</location>
    </subcellularLocation>
</comment>
<accession>A0ABR3PDI4</accession>
<dbReference type="EMBL" id="JBFMKM010000009">
    <property type="protein sequence ID" value="KAL1304215.1"/>
    <property type="molecule type" value="Genomic_DNA"/>
</dbReference>
<evidence type="ECO:0000256" key="1">
    <source>
        <dbReference type="ARBA" id="ARBA00004123"/>
    </source>
</evidence>
<dbReference type="GeneID" id="95974339"/>
<sequence>MPPKAASAPTRGRGRVRGVGRGRGGATGSTRASAASEAPAEESPALQSTEAADATQAAAAPATTTPGAAPVAQMTPSAATPAPSSAPTPAASAVAPKAPARTSSIRRPAPSATPGPSTRGAKKTAIPAPKAVRRSKEERETLEKAEQKKRADEARVALREQRRSGRGRGDFKSDRGRGGKARGGFMGDRERNIREQVASGPFSAGQVSAEASFARRPGGGPGYSGGGGGGGGGRGGGGGGARIKVEGGAYGSLHSIKPEDGGYISSDEDAGEEGPRQDIDIIDISDDEDDQGGGRGMIPVRLSRVEHKEREKPISADVKTKDAKADPRASAGGARTPSPTAVRKAKQRVKDIEVTASQRKWKGAWVDSDDSEPEPQIKPEPTEDPTVITAEPMDTDVPIKESSSPETRRKSSKARVTYQGLPLEAPADQTLEEQREWMRHHMDLELIREELGQLAIPATKPAATAPEGEAAGTDAQGDTDMGDAVDATELRRQQGEEQAAPVEDRRADRVYLFQFPPILPELRIATGPGGVKKEAPPSPELSRRTKPAIIPGSSTDTNTEAAPINLDDIPDFSEAIAAAAAASSSSNTKETAVKVEDNGGADIPSSAGQTTYRDLPSGYVGKFRIHASGRATFDWGGTSLQVGMGTDVKFLQDVVAARFYEPEEKLEHIAGVGGKKKEVKKEDKDVEKGPGGEVMGLGQVRGKFVVTPNWEDIVGQRI</sequence>